<accession>A0A4R6V0G5</accession>
<dbReference type="RefSeq" id="WP_211342553.1">
    <property type="nucleotide sequence ID" value="NZ_SNYM01000004.1"/>
</dbReference>
<proteinExistence type="predicted"/>
<keyword evidence="2" id="KW-1185">Reference proteome</keyword>
<dbReference type="AlphaFoldDB" id="A0A4R6V0G5"/>
<name>A0A4R6V0G5_9GAMM</name>
<dbReference type="Proteomes" id="UP000295375">
    <property type="component" value="Unassembled WGS sequence"/>
</dbReference>
<sequence length="61" mass="6418">MPLIHCIGVITMTGTLSASPDALVWTVLVGEPPTTAFDALALLDFALDALHELSLPTSRRG</sequence>
<organism evidence="1 2">
    <name type="scientific">Permianibacter aggregans</name>
    <dbReference type="NCBI Taxonomy" id="1510150"/>
    <lineage>
        <taxon>Bacteria</taxon>
        <taxon>Pseudomonadati</taxon>
        <taxon>Pseudomonadota</taxon>
        <taxon>Gammaproteobacteria</taxon>
        <taxon>Pseudomonadales</taxon>
        <taxon>Pseudomonadaceae</taxon>
        <taxon>Permianibacter</taxon>
    </lineage>
</organism>
<protein>
    <submittedName>
        <fullName evidence="1">Uncharacterized protein</fullName>
    </submittedName>
</protein>
<reference evidence="1 2" key="1">
    <citation type="submission" date="2019-03" db="EMBL/GenBank/DDBJ databases">
        <title>Genomic Encyclopedia of Type Strains, Phase IV (KMG-IV): sequencing the most valuable type-strain genomes for metagenomic binning, comparative biology and taxonomic classification.</title>
        <authorList>
            <person name="Goeker M."/>
        </authorList>
    </citation>
    <scope>NUCLEOTIDE SEQUENCE [LARGE SCALE GENOMIC DNA]</scope>
    <source>
        <strain evidence="1 2">DSM 103792</strain>
    </source>
</reference>
<evidence type="ECO:0000313" key="1">
    <source>
        <dbReference type="EMBL" id="TDQ49484.1"/>
    </source>
</evidence>
<comment type="caution">
    <text evidence="1">The sequence shown here is derived from an EMBL/GenBank/DDBJ whole genome shotgun (WGS) entry which is preliminary data.</text>
</comment>
<dbReference type="EMBL" id="SNYM01000004">
    <property type="protein sequence ID" value="TDQ49484.1"/>
    <property type="molecule type" value="Genomic_DNA"/>
</dbReference>
<gene>
    <name evidence="1" type="ORF">EV696_104190</name>
</gene>
<evidence type="ECO:0000313" key="2">
    <source>
        <dbReference type="Proteomes" id="UP000295375"/>
    </source>
</evidence>